<feature type="domain" description="MoaB/Mog" evidence="1">
    <location>
        <begin position="124"/>
        <end position="255"/>
    </location>
</feature>
<dbReference type="GO" id="GO:0061599">
    <property type="term" value="F:molybdopterin molybdotransferase activity"/>
    <property type="evidence" value="ECO:0007669"/>
    <property type="project" value="TreeGrafter"/>
</dbReference>
<protein>
    <submittedName>
        <fullName evidence="2">Molybdopterin binding domain protein</fullName>
    </submittedName>
</protein>
<dbReference type="KEGG" id="hmu:Hmuk_1608"/>
<dbReference type="SUPFAM" id="SSF63867">
    <property type="entry name" value="MoeA C-terminal domain-like"/>
    <property type="match status" value="1"/>
</dbReference>
<organism evidence="2 3">
    <name type="scientific">Halomicrobium mukohataei (strain ATCC 700874 / DSM 12286 / JCM 9738 / NCIMB 13541)</name>
    <name type="common">Haloarcula mukohataei</name>
    <dbReference type="NCBI Taxonomy" id="485914"/>
    <lineage>
        <taxon>Archaea</taxon>
        <taxon>Methanobacteriati</taxon>
        <taxon>Methanobacteriota</taxon>
        <taxon>Stenosarchaea group</taxon>
        <taxon>Halobacteria</taxon>
        <taxon>Halobacteriales</taxon>
        <taxon>Haloarculaceae</taxon>
        <taxon>Halomicrobium</taxon>
    </lineage>
</organism>
<dbReference type="InterPro" id="IPR005111">
    <property type="entry name" value="MoeA_C_domain_IV"/>
</dbReference>
<dbReference type="InterPro" id="IPR036425">
    <property type="entry name" value="MoaB/Mog-like_dom_sf"/>
</dbReference>
<dbReference type="STRING" id="485914.Hmuk_1608"/>
<gene>
    <name evidence="2" type="ordered locus">Hmuk_1608</name>
</gene>
<dbReference type="eggNOG" id="arCOG00216">
    <property type="taxonomic scope" value="Archaea"/>
</dbReference>
<dbReference type="AlphaFoldDB" id="C7P3Q0"/>
<dbReference type="InterPro" id="IPR036688">
    <property type="entry name" value="MoeA_C_domain_IV_sf"/>
</dbReference>
<evidence type="ECO:0000313" key="3">
    <source>
        <dbReference type="Proteomes" id="UP000001746"/>
    </source>
</evidence>
<proteinExistence type="predicted"/>
<evidence type="ECO:0000313" key="2">
    <source>
        <dbReference type="EMBL" id="ACV47722.1"/>
    </source>
</evidence>
<dbReference type="SUPFAM" id="SSF53218">
    <property type="entry name" value="Molybdenum cofactor biosynthesis proteins"/>
    <property type="match status" value="1"/>
</dbReference>
<dbReference type="PANTHER" id="PTHR10192:SF19">
    <property type="entry name" value="MOLYBDOPTERIN BIOSYNTHESIS PROTEIN MJ0666-RELATED"/>
    <property type="match status" value="1"/>
</dbReference>
<dbReference type="GO" id="GO:0006777">
    <property type="term" value="P:Mo-molybdopterin cofactor biosynthetic process"/>
    <property type="evidence" value="ECO:0007669"/>
    <property type="project" value="TreeGrafter"/>
</dbReference>
<reference evidence="2 3" key="1">
    <citation type="journal article" date="2009" name="Stand. Genomic Sci.">
        <title>Complete genome sequence of Halomicrobium mukohataei type strain (arg-2).</title>
        <authorList>
            <person name="Tindall B.J."/>
            <person name="Schneider S."/>
            <person name="Lapidus A."/>
            <person name="Copeland A."/>
            <person name="Glavina Del Rio T."/>
            <person name="Nolan M."/>
            <person name="Lucas S."/>
            <person name="Chen F."/>
            <person name="Tice H."/>
            <person name="Cheng J.F."/>
            <person name="Saunders E."/>
            <person name="Bruce D."/>
            <person name="Goodwin L."/>
            <person name="Pitluck S."/>
            <person name="Mikhailova N."/>
            <person name="Pati A."/>
            <person name="Ivanova N."/>
            <person name="Mavrommatis K."/>
            <person name="Chen A."/>
            <person name="Palaniappan K."/>
            <person name="Chain P."/>
            <person name="Land M."/>
            <person name="Hauser L."/>
            <person name="Chang Y.J."/>
            <person name="Jeffries C.D."/>
            <person name="Brettin T."/>
            <person name="Han C."/>
            <person name="Rohde M."/>
            <person name="Goker M."/>
            <person name="Bristow J."/>
            <person name="Eisen J.A."/>
            <person name="Markowitz V."/>
            <person name="Hugenholtz P."/>
            <person name="Klenk H.P."/>
            <person name="Kyrpides N.C."/>
            <person name="Detter J.C."/>
        </authorList>
    </citation>
    <scope>NUCLEOTIDE SEQUENCE [LARGE SCALE GENOMIC DNA]</scope>
    <source>
        <strain evidence="3">ATCC 700874 / DSM 12286 / JCM 9738 / NCIMB 13541</strain>
    </source>
</reference>
<dbReference type="GO" id="GO:0005737">
    <property type="term" value="C:cytoplasm"/>
    <property type="evidence" value="ECO:0007669"/>
    <property type="project" value="TreeGrafter"/>
</dbReference>
<dbReference type="SMART" id="SM00852">
    <property type="entry name" value="MoCF_biosynth"/>
    <property type="match status" value="1"/>
</dbReference>
<name>C7P3Q0_HALMD</name>
<dbReference type="EMBL" id="CP001688">
    <property type="protein sequence ID" value="ACV47722.1"/>
    <property type="molecule type" value="Genomic_DNA"/>
</dbReference>
<keyword evidence="3" id="KW-1185">Reference proteome</keyword>
<sequence>MVGEKGRGRGQKRCRDGHGRTFVHGVEQRDMTDSTGDLTAIADARDTLTTLVEPIERTDTVPLSVAEGRVLAEELVARESSPADGIAVDDRLFARGHRLRSTDLGLLKVAGVDDVLAVQRPTVGIVPTGDELVQREAGAGERVETTAFTLSQHVDRWGGKVTYRDTVGEDRHALRAAIQRDLTRDALVVTGVTAGDPVHEVVADLGSIHVDGVASDPGQTVAVASVEERPVLLVPESPVDCLVAAVQLLRPLVAELSGAPLPAHAHHHAALSDSVESASGVRTLVPVELADHVATPLGDGQPTLRDVIRADGWVTVEENDDGLAAEASVGVIDWEHA</sequence>
<dbReference type="InterPro" id="IPR001453">
    <property type="entry name" value="MoaB/Mog_dom"/>
</dbReference>
<dbReference type="Proteomes" id="UP000001746">
    <property type="component" value="Chromosome"/>
</dbReference>
<dbReference type="Pfam" id="PF03454">
    <property type="entry name" value="MoeA_C"/>
    <property type="match status" value="1"/>
</dbReference>
<evidence type="ECO:0000259" key="1">
    <source>
        <dbReference type="SMART" id="SM00852"/>
    </source>
</evidence>
<dbReference type="HOGENOM" id="CLU_010186_7_2_2"/>
<dbReference type="Pfam" id="PF00994">
    <property type="entry name" value="MoCF_biosynth"/>
    <property type="match status" value="1"/>
</dbReference>
<accession>C7P3Q0</accession>
<dbReference type="InterPro" id="IPR038987">
    <property type="entry name" value="MoeA-like"/>
</dbReference>
<dbReference type="Gene3D" id="2.40.340.10">
    <property type="entry name" value="MoeA, C-terminal, domain IV"/>
    <property type="match status" value="1"/>
</dbReference>
<dbReference type="Gene3D" id="3.40.980.10">
    <property type="entry name" value="MoaB/Mog-like domain"/>
    <property type="match status" value="1"/>
</dbReference>
<dbReference type="PANTHER" id="PTHR10192">
    <property type="entry name" value="MOLYBDOPTERIN BIOSYNTHESIS PROTEIN"/>
    <property type="match status" value="1"/>
</dbReference>
<dbReference type="Gene3D" id="3.90.105.10">
    <property type="entry name" value="Molybdopterin biosynthesis moea protein, domain 2"/>
    <property type="match status" value="1"/>
</dbReference>